<evidence type="ECO:0000313" key="1">
    <source>
        <dbReference type="EMBL" id="MFC7607230.1"/>
    </source>
</evidence>
<name>A0ABW2TEV4_9ACTN</name>
<dbReference type="EMBL" id="JBHTEE010000002">
    <property type="protein sequence ID" value="MFC7607230.1"/>
    <property type="molecule type" value="Genomic_DNA"/>
</dbReference>
<protein>
    <submittedName>
        <fullName evidence="1">Uncharacterized protein</fullName>
    </submittedName>
</protein>
<proteinExistence type="predicted"/>
<dbReference type="Proteomes" id="UP001596514">
    <property type="component" value="Unassembled WGS sequence"/>
</dbReference>
<gene>
    <name evidence="1" type="ORF">ACFQVD_44790</name>
</gene>
<accession>A0ABW2TEV4</accession>
<organism evidence="1 2">
    <name type="scientific">Streptosporangium amethystogenes subsp. fukuiense</name>
    <dbReference type="NCBI Taxonomy" id="698418"/>
    <lineage>
        <taxon>Bacteria</taxon>
        <taxon>Bacillati</taxon>
        <taxon>Actinomycetota</taxon>
        <taxon>Actinomycetes</taxon>
        <taxon>Streptosporangiales</taxon>
        <taxon>Streptosporangiaceae</taxon>
        <taxon>Streptosporangium</taxon>
    </lineage>
</organism>
<sequence>MGRGKDAASVALSFTTGAAKCAALALILISATPREVADHKATCQQCQVVLR</sequence>
<evidence type="ECO:0000313" key="2">
    <source>
        <dbReference type="Proteomes" id="UP001596514"/>
    </source>
</evidence>
<keyword evidence="2" id="KW-1185">Reference proteome</keyword>
<dbReference type="RefSeq" id="WP_386369055.1">
    <property type="nucleotide sequence ID" value="NZ_JBHTEE010000002.1"/>
</dbReference>
<comment type="caution">
    <text evidence="1">The sequence shown here is derived from an EMBL/GenBank/DDBJ whole genome shotgun (WGS) entry which is preliminary data.</text>
</comment>
<reference evidence="2" key="1">
    <citation type="journal article" date="2019" name="Int. J. Syst. Evol. Microbiol.">
        <title>The Global Catalogue of Microorganisms (GCM) 10K type strain sequencing project: providing services to taxonomists for standard genome sequencing and annotation.</title>
        <authorList>
            <consortium name="The Broad Institute Genomics Platform"/>
            <consortium name="The Broad Institute Genome Sequencing Center for Infectious Disease"/>
            <person name="Wu L."/>
            <person name="Ma J."/>
        </authorList>
    </citation>
    <scope>NUCLEOTIDE SEQUENCE [LARGE SCALE GENOMIC DNA]</scope>
    <source>
        <strain evidence="2">JCM 10083</strain>
    </source>
</reference>